<reference evidence="2 3" key="1">
    <citation type="submission" date="2016-10" db="EMBL/GenBank/DDBJ databases">
        <authorList>
            <person name="de Groot N.N."/>
        </authorList>
    </citation>
    <scope>NUCLEOTIDE SEQUENCE [LARGE SCALE GENOMIC DNA]</scope>
    <source>
        <strain evidence="2 3">DSM 44149</strain>
    </source>
</reference>
<dbReference type="eggNOG" id="COG1018">
    <property type="taxonomic scope" value="Bacteria"/>
</dbReference>
<evidence type="ECO:0000313" key="3">
    <source>
        <dbReference type="Proteomes" id="UP000183376"/>
    </source>
</evidence>
<dbReference type="AlphaFoldDB" id="A0A1G9TSK5"/>
<accession>A0A1G9TSK5</accession>
<dbReference type="EMBL" id="LT629701">
    <property type="protein sequence ID" value="SDM50693.1"/>
    <property type="molecule type" value="Genomic_DNA"/>
</dbReference>
<keyword evidence="3" id="KW-1185">Reference proteome</keyword>
<dbReference type="Proteomes" id="UP000183376">
    <property type="component" value="Chromosome I"/>
</dbReference>
<keyword evidence="1" id="KW-0812">Transmembrane</keyword>
<proteinExistence type="predicted"/>
<feature type="transmembrane region" description="Helical" evidence="1">
    <location>
        <begin position="48"/>
        <end position="65"/>
    </location>
</feature>
<sequence>MYMTRAVALRVHLVASSLALVVVLAFQVVTITVELGGNHAAIAAAKRGIALGLFVLLPALAAAGASGRTLAGRSRAPFVVRKTRRMIAVASVGVLVLVPCAVVLDRLAAAGDLGGRFRVIQYVEVAAGLLNLTLLGLNFRDGRAVTRRGRKWS</sequence>
<gene>
    <name evidence="2" type="ORF">SAMN04489726_1972</name>
</gene>
<feature type="transmembrane region" description="Helical" evidence="1">
    <location>
        <begin position="86"/>
        <end position="104"/>
    </location>
</feature>
<name>A0A1G9TSK5_ALLAB</name>
<protein>
    <submittedName>
        <fullName evidence="2">Uncharacterized protein</fullName>
    </submittedName>
</protein>
<evidence type="ECO:0000313" key="2">
    <source>
        <dbReference type="EMBL" id="SDM50693.1"/>
    </source>
</evidence>
<dbReference type="STRING" id="211114.SAMN04489726_1972"/>
<evidence type="ECO:0000256" key="1">
    <source>
        <dbReference type="SAM" id="Phobius"/>
    </source>
</evidence>
<organism evidence="2 3">
    <name type="scientific">Allokutzneria albata</name>
    <name type="common">Kibdelosporangium albatum</name>
    <dbReference type="NCBI Taxonomy" id="211114"/>
    <lineage>
        <taxon>Bacteria</taxon>
        <taxon>Bacillati</taxon>
        <taxon>Actinomycetota</taxon>
        <taxon>Actinomycetes</taxon>
        <taxon>Pseudonocardiales</taxon>
        <taxon>Pseudonocardiaceae</taxon>
        <taxon>Allokutzneria</taxon>
    </lineage>
</organism>
<keyword evidence="1" id="KW-0472">Membrane</keyword>
<keyword evidence="1" id="KW-1133">Transmembrane helix</keyword>
<feature type="transmembrane region" description="Helical" evidence="1">
    <location>
        <begin position="7"/>
        <end position="28"/>
    </location>
</feature>
<feature type="transmembrane region" description="Helical" evidence="1">
    <location>
        <begin position="119"/>
        <end position="139"/>
    </location>
</feature>